<dbReference type="Gene3D" id="3.20.20.70">
    <property type="entry name" value="Aldolase class I"/>
    <property type="match status" value="1"/>
</dbReference>
<dbReference type="SUPFAM" id="SSF110391">
    <property type="entry name" value="GlpP-like"/>
    <property type="match status" value="1"/>
</dbReference>
<organism evidence="1 2">
    <name type="scientific">Clostridium frigidicarnis</name>
    <dbReference type="NCBI Taxonomy" id="84698"/>
    <lineage>
        <taxon>Bacteria</taxon>
        <taxon>Bacillati</taxon>
        <taxon>Bacillota</taxon>
        <taxon>Clostridia</taxon>
        <taxon>Eubacteriales</taxon>
        <taxon>Clostridiaceae</taxon>
        <taxon>Clostridium</taxon>
    </lineage>
</organism>
<dbReference type="PANTHER" id="PTHR35787:SF1">
    <property type="entry name" value="GLYCEROL UPTAKE OPERON ANTITERMINATOR REGULATORY PROTEIN"/>
    <property type="match status" value="1"/>
</dbReference>
<name>A0A1I0ZB74_9CLOT</name>
<gene>
    <name evidence="1" type="ORF">SAMN04488528_101939</name>
</gene>
<dbReference type="InterPro" id="IPR006699">
    <property type="entry name" value="GlpP"/>
</dbReference>
<dbReference type="STRING" id="84698.SAMN04488528_101939"/>
<proteinExistence type="predicted"/>
<dbReference type="Pfam" id="PF04309">
    <property type="entry name" value="G3P_antiterm"/>
    <property type="match status" value="1"/>
</dbReference>
<reference evidence="1 2" key="1">
    <citation type="submission" date="2016-10" db="EMBL/GenBank/DDBJ databases">
        <authorList>
            <person name="de Groot N.N."/>
        </authorList>
    </citation>
    <scope>NUCLEOTIDE SEQUENCE [LARGE SCALE GENOMIC DNA]</scope>
    <source>
        <strain evidence="1 2">DSM 12271</strain>
    </source>
</reference>
<dbReference type="GO" id="GO:0006071">
    <property type="term" value="P:glycerol metabolic process"/>
    <property type="evidence" value="ECO:0007669"/>
    <property type="project" value="InterPro"/>
</dbReference>
<evidence type="ECO:0000313" key="1">
    <source>
        <dbReference type="EMBL" id="SFB23009.1"/>
    </source>
</evidence>
<evidence type="ECO:0000313" key="2">
    <source>
        <dbReference type="Proteomes" id="UP000198619"/>
    </source>
</evidence>
<dbReference type="InterPro" id="IPR013785">
    <property type="entry name" value="Aldolase_TIM"/>
</dbReference>
<dbReference type="PANTHER" id="PTHR35787">
    <property type="entry name" value="GLYCEROL UPTAKE OPERON ANTITERMINATOR REGULATORY PROTEIN"/>
    <property type="match status" value="1"/>
</dbReference>
<accession>A0A1I0ZB74</accession>
<sequence>MLIENPVIAAITKDEDLKKVLESNVSIVFVLYGNILSLKNICETLEAHNKIVFVHIDLIDGLKGDQMGIKFIKDNAKPFGIISTKASNIKYAKALGLYTIQRVFVVDTLSFVKGVKNIEDNKPNAIEVMPGIAPKIISKVNERLNCEIIAGGLIRTKSDVIEALSHGAIAVSTTKYDLWSL</sequence>
<keyword evidence="2" id="KW-1185">Reference proteome</keyword>
<dbReference type="GO" id="GO:0006355">
    <property type="term" value="P:regulation of DNA-templated transcription"/>
    <property type="evidence" value="ECO:0007669"/>
    <property type="project" value="InterPro"/>
</dbReference>
<dbReference type="EMBL" id="FOKI01000019">
    <property type="protein sequence ID" value="SFB23009.1"/>
    <property type="molecule type" value="Genomic_DNA"/>
</dbReference>
<dbReference type="Proteomes" id="UP000198619">
    <property type="component" value="Unassembled WGS sequence"/>
</dbReference>
<protein>
    <submittedName>
        <fullName evidence="1">Glycerol uptake operon antiterminator</fullName>
    </submittedName>
</protein>
<dbReference type="PIRSF" id="PIRSF016897">
    <property type="entry name" value="GlpP"/>
    <property type="match status" value="1"/>
</dbReference>
<dbReference type="AlphaFoldDB" id="A0A1I0ZB74"/>